<dbReference type="SUPFAM" id="SSF47598">
    <property type="entry name" value="Ribbon-helix-helix"/>
    <property type="match status" value="1"/>
</dbReference>
<evidence type="ECO:0000313" key="4">
    <source>
        <dbReference type="Proteomes" id="UP000290588"/>
    </source>
</evidence>
<feature type="coiled-coil region" evidence="2">
    <location>
        <begin position="51"/>
        <end position="78"/>
    </location>
</feature>
<gene>
    <name evidence="3" type="ORF">CP962_11765</name>
</gene>
<dbReference type="InterPro" id="IPR010985">
    <property type="entry name" value="Ribbon_hlx_hlx"/>
</dbReference>
<dbReference type="Proteomes" id="UP000290588">
    <property type="component" value="Unassembled WGS sequence"/>
</dbReference>
<dbReference type="Pfam" id="PF07362">
    <property type="entry name" value="CcdA"/>
    <property type="match status" value="1"/>
</dbReference>
<dbReference type="GO" id="GO:0006355">
    <property type="term" value="P:regulation of DNA-templated transcription"/>
    <property type="evidence" value="ECO:0007669"/>
    <property type="project" value="InterPro"/>
</dbReference>
<evidence type="ECO:0008006" key="5">
    <source>
        <dbReference type="Google" id="ProtNLM"/>
    </source>
</evidence>
<dbReference type="InterPro" id="IPR013321">
    <property type="entry name" value="Arc_rbn_hlx_hlx"/>
</dbReference>
<dbReference type="Gene3D" id="1.10.1220.10">
    <property type="entry name" value="Met repressor-like"/>
    <property type="match status" value="1"/>
</dbReference>
<sequence length="89" mass="10456">MVKYGKGVIMTRKMTITLEDEILTNLDEFALKNGKKKTQIIREALTNYLNISSKDDKKKQWEEENKEAINSYNKMVDEDGLILKHSRMF</sequence>
<dbReference type="CDD" id="cd21631">
    <property type="entry name" value="RHH_CopG_NikR-like"/>
    <property type="match status" value="1"/>
</dbReference>
<evidence type="ECO:0000256" key="2">
    <source>
        <dbReference type="SAM" id="Coils"/>
    </source>
</evidence>
<comment type="caution">
    <text evidence="3">The sequence shown here is derived from an EMBL/GenBank/DDBJ whole genome shotgun (WGS) entry which is preliminary data.</text>
</comment>
<accession>A0AA94F9I4</accession>
<reference evidence="3 4" key="1">
    <citation type="submission" date="2017-09" db="EMBL/GenBank/DDBJ databases">
        <title>Genomics of the genus Arcobacter.</title>
        <authorList>
            <person name="Perez-Cataluna A."/>
            <person name="Figueras M.J."/>
            <person name="Salas-Masso N."/>
        </authorList>
    </citation>
    <scope>NUCLEOTIDE SEQUENCE [LARGE SCALE GENOMIC DNA]</scope>
    <source>
        <strain evidence="3 4">CECT 7837</strain>
    </source>
</reference>
<dbReference type="AlphaFoldDB" id="A0AA94F9I4"/>
<keyword evidence="1" id="KW-1277">Toxin-antitoxin system</keyword>
<protein>
    <recommendedName>
        <fullName evidence="5">Post-segregation antitoxin CcdA</fullName>
    </recommendedName>
</protein>
<dbReference type="InterPro" id="IPR009956">
    <property type="entry name" value="Post-segregation_anti-tox_CcdA"/>
</dbReference>
<evidence type="ECO:0000256" key="1">
    <source>
        <dbReference type="ARBA" id="ARBA00022649"/>
    </source>
</evidence>
<proteinExistence type="predicted"/>
<dbReference type="EMBL" id="NXIG01000013">
    <property type="protein sequence ID" value="RXI29244.1"/>
    <property type="molecule type" value="Genomic_DNA"/>
</dbReference>
<name>A0AA94F9I4_9BACT</name>
<keyword evidence="2" id="KW-0175">Coiled coil</keyword>
<evidence type="ECO:0000313" key="3">
    <source>
        <dbReference type="EMBL" id="RXI29244.1"/>
    </source>
</evidence>
<organism evidence="3 4">
    <name type="scientific">Arcobacter ellisii</name>
    <dbReference type="NCBI Taxonomy" id="913109"/>
    <lineage>
        <taxon>Bacteria</taxon>
        <taxon>Pseudomonadati</taxon>
        <taxon>Campylobacterota</taxon>
        <taxon>Epsilonproteobacteria</taxon>
        <taxon>Campylobacterales</taxon>
        <taxon>Arcobacteraceae</taxon>
        <taxon>Arcobacter</taxon>
    </lineage>
</organism>